<dbReference type="OrthoDB" id="47815at2"/>
<proteinExistence type="predicted"/>
<evidence type="ECO:0000313" key="1">
    <source>
        <dbReference type="EMBL" id="AEX84792.1"/>
    </source>
</evidence>
<reference evidence="1 2" key="1">
    <citation type="journal article" date="2012" name="J. Bacteriol.">
        <title>Complete Genome Sequence of the Thermophilic, Piezophilic, Heterotrophic Bacterium Marinitoga piezophila KA3.</title>
        <authorList>
            <person name="Lucas S."/>
            <person name="Han J."/>
            <person name="Lapidus A."/>
            <person name="Cheng J.F."/>
            <person name="Goodwin L.A."/>
            <person name="Pitluck S."/>
            <person name="Peters L."/>
            <person name="Mikhailova N."/>
            <person name="Teshima H."/>
            <person name="Detter J.C."/>
            <person name="Han C."/>
            <person name="Tapia R."/>
            <person name="Land M."/>
            <person name="Hauser L."/>
            <person name="Kyrpides N.C."/>
            <person name="Ivanova N."/>
            <person name="Pagani I."/>
            <person name="Vannier P."/>
            <person name="Oger P."/>
            <person name="Bartlett D.H."/>
            <person name="Noll K.M."/>
            <person name="Woyke T."/>
            <person name="Jebbar M."/>
        </authorList>
    </citation>
    <scope>NUCLEOTIDE SEQUENCE [LARGE SCALE GENOMIC DNA]</scope>
    <source>
        <strain evidence="2">DSM 14283 / JCM 11233 / KA3</strain>
    </source>
</reference>
<dbReference type="RefSeq" id="WP_014295864.1">
    <property type="nucleotide sequence ID" value="NC_016751.1"/>
</dbReference>
<name>H2J4D7_MARPK</name>
<dbReference type="HOGENOM" id="CLU_1989994_0_0_0"/>
<dbReference type="AlphaFoldDB" id="H2J4D7"/>
<dbReference type="Proteomes" id="UP000007161">
    <property type="component" value="Chromosome"/>
</dbReference>
<reference evidence="2" key="2">
    <citation type="submission" date="2012-01" db="EMBL/GenBank/DDBJ databases">
        <title>Complete sequence of chromosome of Marinitoga piezophila KA3.</title>
        <authorList>
            <person name="Lucas S."/>
            <person name="Han J."/>
            <person name="Lapidus A."/>
            <person name="Cheng J.-F."/>
            <person name="Goodwin L."/>
            <person name="Pitluck S."/>
            <person name="Peters L."/>
            <person name="Mikhailova N."/>
            <person name="Teshima H."/>
            <person name="Detter J.C."/>
            <person name="Han C."/>
            <person name="Tapia R."/>
            <person name="Land M."/>
            <person name="Hauser L."/>
            <person name="Kyrpides N."/>
            <person name="Ivanova N."/>
            <person name="Pagani I."/>
            <person name="Jebbar M."/>
            <person name="Vannier P."/>
            <person name="Oger P."/>
            <person name="Cario A."/>
            <person name="Bartlett D."/>
            <person name="Noll K.M."/>
            <person name="Woyke T."/>
        </authorList>
    </citation>
    <scope>NUCLEOTIDE SEQUENCE [LARGE SCALE GENOMIC DNA]</scope>
    <source>
        <strain evidence="2">DSM 14283 / JCM 11233 / KA3</strain>
    </source>
</reference>
<dbReference type="STRING" id="443254.Marpi_0342"/>
<keyword evidence="2" id="KW-1185">Reference proteome</keyword>
<organism evidence="1 2">
    <name type="scientific">Marinitoga piezophila (strain DSM 14283 / JCM 11233 / KA3)</name>
    <dbReference type="NCBI Taxonomy" id="443254"/>
    <lineage>
        <taxon>Bacteria</taxon>
        <taxon>Thermotogati</taxon>
        <taxon>Thermotogota</taxon>
        <taxon>Thermotogae</taxon>
        <taxon>Petrotogales</taxon>
        <taxon>Petrotogaceae</taxon>
        <taxon>Marinitoga</taxon>
    </lineage>
</organism>
<dbReference type="EMBL" id="CP003257">
    <property type="protein sequence ID" value="AEX84792.1"/>
    <property type="molecule type" value="Genomic_DNA"/>
</dbReference>
<accession>H2J4D7</accession>
<gene>
    <name evidence="1" type="ordered locus">Marpi_0342</name>
</gene>
<dbReference type="KEGG" id="mpz:Marpi_0342"/>
<sequence length="125" mass="14714">MDWEDYRAKLAIAVMGECENCSAFEKFLVACVGWNRWLHQKKYKFNPLEKDFLGYNRKIVINNVSRDAMEESIKAVDRAFIELRSSPVYRDLFFFNLTGKKPSTIFKVEAAKFEGVKHTFFKIIE</sequence>
<protein>
    <submittedName>
        <fullName evidence="1">Uncharacterized protein</fullName>
    </submittedName>
</protein>
<evidence type="ECO:0000313" key="2">
    <source>
        <dbReference type="Proteomes" id="UP000007161"/>
    </source>
</evidence>